<proteinExistence type="predicted"/>
<dbReference type="Pfam" id="PF13481">
    <property type="entry name" value="AAA_25"/>
    <property type="match status" value="1"/>
</dbReference>
<dbReference type="Proteomes" id="UP001220064">
    <property type="component" value="Chromosome"/>
</dbReference>
<dbReference type="EMBL" id="CP063189">
    <property type="protein sequence ID" value="WCZ32422.1"/>
    <property type="molecule type" value="Genomic_DNA"/>
</dbReference>
<keyword evidence="3" id="KW-1185">Reference proteome</keyword>
<dbReference type="SUPFAM" id="SSF52540">
    <property type="entry name" value="P-loop containing nucleoside triphosphate hydrolases"/>
    <property type="match status" value="1"/>
</dbReference>
<dbReference type="Gene3D" id="3.40.50.300">
    <property type="entry name" value="P-loop containing nucleotide triphosphate hydrolases"/>
    <property type="match status" value="1"/>
</dbReference>
<gene>
    <name evidence="2" type="ORF">CMASS_04875</name>
</gene>
<dbReference type="Gene3D" id="3.40.1360.10">
    <property type="match status" value="1"/>
</dbReference>
<accession>A0ABY7U6T8</accession>
<reference evidence="2 3" key="1">
    <citation type="submission" date="2020-10" db="EMBL/GenBank/DDBJ databases">
        <title>Complete genome sequence of Corynebacterium massiliense DSM 45435, type strain of Corynebacterium massiliense.</title>
        <authorList>
            <person name="Busche T."/>
            <person name="Kalinowski J."/>
            <person name="Ruckert C."/>
        </authorList>
    </citation>
    <scope>NUCLEOTIDE SEQUENCE [LARGE SCALE GENOMIC DNA]</scope>
    <source>
        <strain evidence="2 3">DSM 45435</strain>
    </source>
</reference>
<feature type="region of interest" description="Disordered" evidence="1">
    <location>
        <begin position="579"/>
        <end position="622"/>
    </location>
</feature>
<evidence type="ECO:0000313" key="2">
    <source>
        <dbReference type="EMBL" id="WCZ32422.1"/>
    </source>
</evidence>
<dbReference type="RefSeq" id="WP_084684454.1">
    <property type="nucleotide sequence ID" value="NZ_ATVG01000014.1"/>
</dbReference>
<dbReference type="InterPro" id="IPR027417">
    <property type="entry name" value="P-loop_NTPase"/>
</dbReference>
<evidence type="ECO:0000256" key="1">
    <source>
        <dbReference type="SAM" id="MobiDB-lite"/>
    </source>
</evidence>
<evidence type="ECO:0008006" key="4">
    <source>
        <dbReference type="Google" id="ProtNLM"/>
    </source>
</evidence>
<evidence type="ECO:0000313" key="3">
    <source>
        <dbReference type="Proteomes" id="UP001220064"/>
    </source>
</evidence>
<dbReference type="CDD" id="cd01029">
    <property type="entry name" value="TOPRIM_primases"/>
    <property type="match status" value="1"/>
</dbReference>
<organism evidence="2 3">
    <name type="scientific">Corynebacterium massiliense DSM 45435</name>
    <dbReference type="NCBI Taxonomy" id="1121364"/>
    <lineage>
        <taxon>Bacteria</taxon>
        <taxon>Bacillati</taxon>
        <taxon>Actinomycetota</taxon>
        <taxon>Actinomycetes</taxon>
        <taxon>Mycobacteriales</taxon>
        <taxon>Corynebacteriaceae</taxon>
        <taxon>Corynebacterium</taxon>
    </lineage>
</organism>
<feature type="compositionally biased region" description="Polar residues" evidence="1">
    <location>
        <begin position="610"/>
        <end position="621"/>
    </location>
</feature>
<sequence length="717" mass="77842">MLTKNIVPSGEGNNNAHTMNSFELVVSRAEESGLNVRVTEAGKQASIQTPGHSGRDLGTSISYNEARQCTLVHVHNEPTGATEEFLRHIGLELKDLYDNTYSDRYDYSDGFRVIRGRGKKFSQKCPHGSVPSRCTHGCKATIRSLYGVDSLTAPGAVYVVEGEKDVKEIRRNWRSAAVSQAGGSNNDPSKADWSPLKGRDVVIIADNDKPGHKRAQSLSIYLQGLGLDRPESIRVTTAAGAANDAAEHILAGYSPDDLEELEPKIGRRRVRLVAASTVKTESVDWLIDQWIPRGMLTLLAGREGVGKSTIACSWVAQFSRQGMKCAYLNSEDSRSYTVRPRLEAAGANLDNVFFIDVDTETGREGQLRLPADTDLLFNELSSEGVEFVVLDAAKSAMDPRLDGYRDDDIRQFLEPLAANADKHGITILGLAHFGKREGKDTGRLMLGSIAWSQIARSVLSAAVDEDEGRLIVTNTKSNLARGKVSREARLVSHPLVLDDGTKTELGTIQWGEFTDTAATDFLDSTIANNEDDRTEAEAWLEDYLTLHGPSTRAAVFKAAAREKIASERTIKRAFKKLGGTSEQAGFPRQATWSLPSRDSEATKRPRACQSGPTGPTGNDQQKLIGPTVAESQLGHVLKSGPTENQTTSRAATTDVRNLVLNCLSPDNGMTIKTLKGCFTKKDLAQIGDIGTVLNALTDEGLVTRDGKGKFSRSQAAA</sequence>
<name>A0ABY7U6T8_9CORY</name>
<protein>
    <recommendedName>
        <fullName evidence="4">AAA+ ATPase domain-containing protein</fullName>
    </recommendedName>
</protein>
<dbReference type="InterPro" id="IPR034154">
    <property type="entry name" value="TOPRIM_DnaG/twinkle"/>
</dbReference>